<dbReference type="PROSITE" id="PS00643">
    <property type="entry name" value="COMPLEX1_75K_3"/>
    <property type="match status" value="1"/>
</dbReference>
<comment type="similarity">
    <text evidence="2 12">Belongs to the complex I 75 kDa subunit family.</text>
</comment>
<dbReference type="Gene3D" id="3.10.20.740">
    <property type="match status" value="1"/>
</dbReference>
<dbReference type="GO" id="GO:0050136">
    <property type="term" value="F:NADH dehydrogenase (quinone) (non-electrogenic) activity"/>
    <property type="evidence" value="ECO:0007669"/>
    <property type="project" value="UniProtKB-EC"/>
</dbReference>
<dbReference type="SUPFAM" id="SSF53706">
    <property type="entry name" value="Formate dehydrogenase/DMSO reductase, domains 1-3"/>
    <property type="match status" value="1"/>
</dbReference>
<evidence type="ECO:0000259" key="13">
    <source>
        <dbReference type="PROSITE" id="PS51085"/>
    </source>
</evidence>
<dbReference type="InterPro" id="IPR009010">
    <property type="entry name" value="Asp_de-COase-like_dom_sf"/>
</dbReference>
<dbReference type="InterPro" id="IPR010228">
    <property type="entry name" value="NADH_UbQ_OxRdtase_Gsu"/>
</dbReference>
<dbReference type="InterPro" id="IPR006963">
    <property type="entry name" value="Mopterin_OxRdtase_4Fe-4S_dom"/>
</dbReference>
<accession>A0ABU2U7M3</accession>
<dbReference type="Gene3D" id="2.20.25.90">
    <property type="entry name" value="ADC-like domains"/>
    <property type="match status" value="1"/>
</dbReference>
<dbReference type="InterPro" id="IPR006656">
    <property type="entry name" value="Mopterin_OxRdtase"/>
</dbReference>
<dbReference type="NCBIfam" id="TIGR01973">
    <property type="entry name" value="NuoG"/>
    <property type="match status" value="1"/>
</dbReference>
<dbReference type="PROSITE" id="PS51839">
    <property type="entry name" value="4FE4S_HC3"/>
    <property type="match status" value="1"/>
</dbReference>
<dbReference type="PANTHER" id="PTHR43105:SF12">
    <property type="entry name" value="NADH-QUINONE OXIDOREDUCTASE SUBUNIT G"/>
    <property type="match status" value="1"/>
</dbReference>
<gene>
    <name evidence="16" type="ORF">RM764_40485</name>
</gene>
<dbReference type="Gene3D" id="3.30.70.20">
    <property type="match status" value="1"/>
</dbReference>
<evidence type="ECO:0000256" key="12">
    <source>
        <dbReference type="RuleBase" id="RU003525"/>
    </source>
</evidence>
<dbReference type="InterPro" id="IPR001041">
    <property type="entry name" value="2Fe-2S_ferredoxin-type"/>
</dbReference>
<dbReference type="Pfam" id="PF22117">
    <property type="entry name" value="Fer4_Nqo3"/>
    <property type="match status" value="1"/>
</dbReference>
<evidence type="ECO:0000256" key="9">
    <source>
        <dbReference type="ARBA" id="ARBA00023014"/>
    </source>
</evidence>
<dbReference type="InterPro" id="IPR050123">
    <property type="entry name" value="Prok_molybdopt-oxidoreductase"/>
</dbReference>
<dbReference type="Proteomes" id="UP001183809">
    <property type="component" value="Unassembled WGS sequence"/>
</dbReference>
<dbReference type="Pfam" id="PF13510">
    <property type="entry name" value="Fer2_4"/>
    <property type="match status" value="1"/>
</dbReference>
<comment type="cofactor">
    <cofactor evidence="1 12">
        <name>[4Fe-4S] cluster</name>
        <dbReference type="ChEBI" id="CHEBI:49883"/>
    </cofactor>
</comment>
<comment type="cofactor">
    <cofactor evidence="12">
        <name>[2Fe-2S] cluster</name>
        <dbReference type="ChEBI" id="CHEBI:190135"/>
    </cofactor>
    <text evidence="12">Binds 1 [2Fe-2S] cluster per subunit.</text>
</comment>
<keyword evidence="9 12" id="KW-0411">Iron-sulfur</keyword>
<evidence type="ECO:0000256" key="1">
    <source>
        <dbReference type="ARBA" id="ARBA00001966"/>
    </source>
</evidence>
<keyword evidence="6 12" id="KW-0479">Metal-binding</keyword>
<evidence type="ECO:0000256" key="10">
    <source>
        <dbReference type="ARBA" id="ARBA00023027"/>
    </source>
</evidence>
<feature type="domain" description="4Fe-4S His(Cys)3-ligated-type" evidence="15">
    <location>
        <begin position="100"/>
        <end position="139"/>
    </location>
</feature>
<keyword evidence="5 12" id="KW-0874">Quinone</keyword>
<keyword evidence="3 12" id="KW-0004">4Fe-4S</keyword>
<evidence type="ECO:0000256" key="4">
    <source>
        <dbReference type="ARBA" id="ARBA00022714"/>
    </source>
</evidence>
<dbReference type="SUPFAM" id="SSF54862">
    <property type="entry name" value="4Fe-4S ferredoxins"/>
    <property type="match status" value="1"/>
</dbReference>
<dbReference type="EC" id="7.1.1.-" evidence="12"/>
<dbReference type="PANTHER" id="PTHR43105">
    <property type="entry name" value="RESPIRATORY NITRATE REDUCTASE"/>
    <property type="match status" value="1"/>
</dbReference>
<keyword evidence="16" id="KW-0560">Oxidoreductase</keyword>
<dbReference type="Pfam" id="PF10588">
    <property type="entry name" value="NADH-G_4Fe-4S_3"/>
    <property type="match status" value="1"/>
</dbReference>
<dbReference type="EMBL" id="JAVREY010000097">
    <property type="protein sequence ID" value="MDT0469179.1"/>
    <property type="molecule type" value="Genomic_DNA"/>
</dbReference>
<keyword evidence="8 12" id="KW-0408">Iron</keyword>
<evidence type="ECO:0000313" key="16">
    <source>
        <dbReference type="EMBL" id="MDT0469179.1"/>
    </source>
</evidence>
<dbReference type="SUPFAM" id="SSF54292">
    <property type="entry name" value="2Fe-2S ferredoxin-like"/>
    <property type="match status" value="1"/>
</dbReference>
<evidence type="ECO:0000256" key="2">
    <source>
        <dbReference type="ARBA" id="ARBA00005404"/>
    </source>
</evidence>
<dbReference type="PROSITE" id="PS51669">
    <property type="entry name" value="4FE4S_MOW_BIS_MGD"/>
    <property type="match status" value="1"/>
</dbReference>
<dbReference type="PROSITE" id="PS51085">
    <property type="entry name" value="2FE2S_FER_2"/>
    <property type="match status" value="1"/>
</dbReference>
<dbReference type="SMART" id="SM00929">
    <property type="entry name" value="NADH-G_4Fe-4S_3"/>
    <property type="match status" value="1"/>
</dbReference>
<evidence type="ECO:0000256" key="8">
    <source>
        <dbReference type="ARBA" id="ARBA00023004"/>
    </source>
</evidence>
<evidence type="ECO:0000259" key="15">
    <source>
        <dbReference type="PROSITE" id="PS51839"/>
    </source>
</evidence>
<dbReference type="InterPro" id="IPR054351">
    <property type="entry name" value="NADH_UbQ_OxRdtase_ferredoxin"/>
</dbReference>
<feature type="domain" description="4Fe-4S Mo/W bis-MGD-type" evidence="14">
    <location>
        <begin position="238"/>
        <end position="294"/>
    </location>
</feature>
<evidence type="ECO:0000313" key="17">
    <source>
        <dbReference type="Proteomes" id="UP001183809"/>
    </source>
</evidence>
<keyword evidence="7 12" id="KW-1278">Translocase</keyword>
<dbReference type="CDD" id="cd02788">
    <property type="entry name" value="MopB_CT_NDH-1_NuoG2-N7"/>
    <property type="match status" value="1"/>
</dbReference>
<dbReference type="NCBIfam" id="NF005895">
    <property type="entry name" value="PRK07860.1"/>
    <property type="match status" value="1"/>
</dbReference>
<protein>
    <recommendedName>
        <fullName evidence="12">NADH-quinone oxidoreductase</fullName>
        <ecNumber evidence="12">7.1.1.-</ecNumber>
    </recommendedName>
</protein>
<keyword evidence="17" id="KW-1185">Reference proteome</keyword>
<proteinExistence type="inferred from homology"/>
<dbReference type="Pfam" id="PF00384">
    <property type="entry name" value="Molybdopterin"/>
    <property type="match status" value="1"/>
</dbReference>
<dbReference type="SMART" id="SM00926">
    <property type="entry name" value="Molybdop_Fe4S4"/>
    <property type="match status" value="1"/>
</dbReference>
<evidence type="ECO:0000256" key="7">
    <source>
        <dbReference type="ARBA" id="ARBA00022967"/>
    </source>
</evidence>
<feature type="domain" description="2Fe-2S ferredoxin-type" evidence="13">
    <location>
        <begin position="20"/>
        <end position="98"/>
    </location>
</feature>
<dbReference type="SUPFAM" id="SSF50692">
    <property type="entry name" value="ADC-like"/>
    <property type="match status" value="1"/>
</dbReference>
<evidence type="ECO:0000256" key="3">
    <source>
        <dbReference type="ARBA" id="ARBA00022485"/>
    </source>
</evidence>
<dbReference type="PROSITE" id="PS00642">
    <property type="entry name" value="COMPLEX1_75K_2"/>
    <property type="match status" value="1"/>
</dbReference>
<organism evidence="16 17">
    <name type="scientific">Streptomyces gibsoniae</name>
    <dbReference type="NCBI Taxonomy" id="3075529"/>
    <lineage>
        <taxon>Bacteria</taxon>
        <taxon>Bacillati</taxon>
        <taxon>Actinomycetota</taxon>
        <taxon>Actinomycetes</taxon>
        <taxon>Kitasatosporales</taxon>
        <taxon>Streptomycetaceae</taxon>
        <taxon>Streptomyces</taxon>
    </lineage>
</organism>
<comment type="caution">
    <text evidence="16">The sequence shown here is derived from an EMBL/GenBank/DDBJ whole genome shotgun (WGS) entry which is preliminary data.</text>
</comment>
<keyword evidence="4 12" id="KW-0001">2Fe-2S</keyword>
<dbReference type="Gene3D" id="3.40.50.740">
    <property type="match status" value="2"/>
</dbReference>
<evidence type="ECO:0000259" key="14">
    <source>
        <dbReference type="PROSITE" id="PS51669"/>
    </source>
</evidence>
<comment type="catalytic activity">
    <reaction evidence="11 12">
        <text>a quinone + NADH + 5 H(+)(in) = a quinol + NAD(+) + 4 H(+)(out)</text>
        <dbReference type="Rhea" id="RHEA:57888"/>
        <dbReference type="ChEBI" id="CHEBI:15378"/>
        <dbReference type="ChEBI" id="CHEBI:24646"/>
        <dbReference type="ChEBI" id="CHEBI:57540"/>
        <dbReference type="ChEBI" id="CHEBI:57945"/>
        <dbReference type="ChEBI" id="CHEBI:132124"/>
    </reaction>
</comment>
<dbReference type="CDD" id="cd00207">
    <property type="entry name" value="fer2"/>
    <property type="match status" value="1"/>
</dbReference>
<evidence type="ECO:0000256" key="11">
    <source>
        <dbReference type="ARBA" id="ARBA00047712"/>
    </source>
</evidence>
<dbReference type="RefSeq" id="WP_311700619.1">
    <property type="nucleotide sequence ID" value="NZ_JAVREY010000097.1"/>
</dbReference>
<evidence type="ECO:0000256" key="5">
    <source>
        <dbReference type="ARBA" id="ARBA00022719"/>
    </source>
</evidence>
<keyword evidence="10 12" id="KW-0520">NAD</keyword>
<dbReference type="Gene3D" id="3.40.228.10">
    <property type="entry name" value="Dimethylsulfoxide Reductase, domain 2"/>
    <property type="match status" value="1"/>
</dbReference>
<reference evidence="17" key="1">
    <citation type="submission" date="2023-07" db="EMBL/GenBank/DDBJ databases">
        <title>30 novel species of actinomycetes from the DSMZ collection.</title>
        <authorList>
            <person name="Nouioui I."/>
        </authorList>
    </citation>
    <scope>NUCLEOTIDE SEQUENCE [LARGE SCALE GENOMIC DNA]</scope>
    <source>
        <strain evidence="17">DSM 41699</strain>
    </source>
</reference>
<evidence type="ECO:0000256" key="6">
    <source>
        <dbReference type="ARBA" id="ARBA00022723"/>
    </source>
</evidence>
<dbReference type="InterPro" id="IPR019574">
    <property type="entry name" value="NADH_UbQ_OxRdtase_Gsu_4Fe4S-bd"/>
</dbReference>
<dbReference type="Pfam" id="PF01568">
    <property type="entry name" value="Molydop_binding"/>
    <property type="match status" value="1"/>
</dbReference>
<dbReference type="Pfam" id="PF22151">
    <property type="entry name" value="Fer4_NDSU1"/>
    <property type="match status" value="1"/>
</dbReference>
<dbReference type="InterPro" id="IPR000283">
    <property type="entry name" value="NADH_UbQ_OxRdtase_75kDa_su_CS"/>
</dbReference>
<sequence>MTVTTGAPSSGGQAAVPPEDLVTLTIDGIEISVPKGTLVIRAAEQLGIEIPRFCDHPLLDPAGACRQCIVEVEGQRKPMASCTITCTDGMVVKTHLTSPVAEKAQKGVMELLLINHPLDCPVCDKGGECPLQNQAMSHGNAESRFEGRKRTYEKPVAISTQVLLDRERCVLCARCTRFSNQIAGDPMIELLERGALQQVGTGEGDPFESYFSGNTIQICPVGALTSAAYRFRSRPFDLVSSPSVCEHCSGGCATRTDHRRGKVMRRLAANDPEVNEEWICDKGRFAFRYAQLTDRLTTPLVRGESGELEPASWPQALQAAAEGLLAARGRAGVLTGGRLTVEDAYAYSKFARVALDTNDIDFRARVHSGEEADFLAARVAGRGRDLDGTGVTYTALEKAPAVLLVGFEAEEEAPGVFLRLRKAWRGHGQQVFALATHATRGLEKAGGVLLPAAPGTETEWLDALAGRVGLEEDGVRAAEALRTEGAVIVVGERLADVAGALTAAVRTAAATGAQLVWIPRRAGERGAIEVGALPTLLPGGRPATDPRARDEVAAAWGVAELPQRFGRDTDQIVEAAVTGELRALLVAGVEVADLAHPARAREALSSVGFLVSLEQRPSEVTAHADVVLPVAAVAEKAGTFLNWEGRARFFEAALKPDQMTRSLAPTDARVLHMLADAMDVHLALPDLRTVRTELDRLGPWEGLRAANPLEIGGQLPRPAAGEAVLAGHRLLLDRGRLQDGDEALAGTRHAARARVSAATAAEAGVKDGDLLAVSGPAGTVELPLQITEMPDRVVWLPLNSTGGGVASDTGALPGNLVRIGPATPAAAAPKEVEA</sequence>
<comment type="function">
    <text evidence="12">NDH-1 shuttles electrons from NADH, via FMN and iron-sulfur (Fe-S) centers, to quinones in the respiratory chain. Couples the redox reaction to proton translocation (for every two electrons transferred, four hydrogen ions are translocated across the cytoplasmic membrane), and thus conserves the redox energy in a proton gradient.</text>
</comment>
<name>A0ABU2U7M3_9ACTN</name>
<dbReference type="InterPro" id="IPR036010">
    <property type="entry name" value="2Fe-2S_ferredoxin-like_sf"/>
</dbReference>
<dbReference type="InterPro" id="IPR006657">
    <property type="entry name" value="MoPterin_dinucl-bd_dom"/>
</dbReference>
<dbReference type="PROSITE" id="PS00641">
    <property type="entry name" value="COMPLEX1_75K_1"/>
    <property type="match status" value="1"/>
</dbReference>